<dbReference type="PANTHER" id="PTHR39200:SF1">
    <property type="entry name" value="AUTO-TRANSPORTER ADHESIN HEAD GIN DOMAIN-CONTAINING PROTEIN-RELATED"/>
    <property type="match status" value="1"/>
</dbReference>
<name>A0A0F9BD48_9ZZZZ</name>
<evidence type="ECO:0000259" key="1">
    <source>
        <dbReference type="Pfam" id="PF10988"/>
    </source>
</evidence>
<dbReference type="Gene3D" id="2.160.20.120">
    <property type="match status" value="1"/>
</dbReference>
<dbReference type="InterPro" id="IPR021255">
    <property type="entry name" value="DUF2807"/>
</dbReference>
<dbReference type="AlphaFoldDB" id="A0A0F9BD48"/>
<sequence length="231" mass="24947">MAAVILAVTTDIFVVRGSGVLTTQDRDVSDFYSIALSGQGTIIIDQTGKESLKVTAEDNLIDRIETAVVGNVLKIELKKERFFWSFWPTKKIEYHISVDDLNQIVINGSGTIETDSLKAQGLSIRIRGSGNGDMKIEAADLWINISGSGKLVMSGYTQNQTVNINGSGNYESEELESEHGAITINGSGKAVVEAVDELVVNINGNGNIKYLGDPMIDQQISGSGKVSKYKE</sequence>
<protein>
    <recommendedName>
        <fullName evidence="1">Putative auto-transporter adhesin head GIN domain-containing protein</fullName>
    </recommendedName>
</protein>
<accession>A0A0F9BD48</accession>
<reference evidence="2" key="1">
    <citation type="journal article" date="2015" name="Nature">
        <title>Complex archaea that bridge the gap between prokaryotes and eukaryotes.</title>
        <authorList>
            <person name="Spang A."/>
            <person name="Saw J.H."/>
            <person name="Jorgensen S.L."/>
            <person name="Zaremba-Niedzwiedzka K."/>
            <person name="Martijn J."/>
            <person name="Lind A.E."/>
            <person name="van Eijk R."/>
            <person name="Schleper C."/>
            <person name="Guy L."/>
            <person name="Ettema T.J."/>
        </authorList>
    </citation>
    <scope>NUCLEOTIDE SEQUENCE</scope>
</reference>
<dbReference type="Pfam" id="PF10988">
    <property type="entry name" value="DUF2807"/>
    <property type="match status" value="1"/>
</dbReference>
<proteinExistence type="predicted"/>
<dbReference type="PANTHER" id="PTHR39200">
    <property type="entry name" value="HYPOTHETICAL EXPORTED PROTEIN"/>
    <property type="match status" value="1"/>
</dbReference>
<dbReference type="EMBL" id="LAZR01038401">
    <property type="protein sequence ID" value="KKL19660.1"/>
    <property type="molecule type" value="Genomic_DNA"/>
</dbReference>
<gene>
    <name evidence="2" type="ORF">LCGC14_2463250</name>
</gene>
<comment type="caution">
    <text evidence="2">The sequence shown here is derived from an EMBL/GenBank/DDBJ whole genome shotgun (WGS) entry which is preliminary data.</text>
</comment>
<organism evidence="2">
    <name type="scientific">marine sediment metagenome</name>
    <dbReference type="NCBI Taxonomy" id="412755"/>
    <lineage>
        <taxon>unclassified sequences</taxon>
        <taxon>metagenomes</taxon>
        <taxon>ecological metagenomes</taxon>
    </lineage>
</organism>
<feature type="domain" description="Putative auto-transporter adhesin head GIN" evidence="1">
    <location>
        <begin position="30"/>
        <end position="214"/>
    </location>
</feature>
<evidence type="ECO:0000313" key="2">
    <source>
        <dbReference type="EMBL" id="KKL19660.1"/>
    </source>
</evidence>